<evidence type="ECO:0000313" key="3">
    <source>
        <dbReference type="EMBL" id="GAA2141765.1"/>
    </source>
</evidence>
<comment type="caution">
    <text evidence="3">The sequence shown here is derived from an EMBL/GenBank/DDBJ whole genome shotgun (WGS) entry which is preliminary data.</text>
</comment>
<sequence>MGLLRGMARTAVVAGTASAVSGRVQRRQANKFAEKDAATAAKQQEAYDAQMAQQQPPPEYQQPAYQQPPPPPPSAGITDDAIQQLKELGALKEQGILTEEEFVAQKAKILGN</sequence>
<evidence type="ECO:0000256" key="1">
    <source>
        <dbReference type="SAM" id="MobiDB-lite"/>
    </source>
</evidence>
<proteinExistence type="predicted"/>
<evidence type="ECO:0000259" key="2">
    <source>
        <dbReference type="Pfam" id="PF09851"/>
    </source>
</evidence>
<keyword evidence="4" id="KW-1185">Reference proteome</keyword>
<accession>A0ABP5L9K6</accession>
<organism evidence="3 4">
    <name type="scientific">Arthrobacter humicola</name>
    <dbReference type="NCBI Taxonomy" id="409291"/>
    <lineage>
        <taxon>Bacteria</taxon>
        <taxon>Bacillati</taxon>
        <taxon>Actinomycetota</taxon>
        <taxon>Actinomycetes</taxon>
        <taxon>Micrococcales</taxon>
        <taxon>Micrococcaceae</taxon>
        <taxon>Arthrobacter</taxon>
    </lineage>
</organism>
<evidence type="ECO:0000313" key="4">
    <source>
        <dbReference type="Proteomes" id="UP001500102"/>
    </source>
</evidence>
<feature type="region of interest" description="Disordered" evidence="1">
    <location>
        <begin position="15"/>
        <end position="78"/>
    </location>
</feature>
<feature type="compositionally biased region" description="Pro residues" evidence="1">
    <location>
        <begin position="55"/>
        <end position="74"/>
    </location>
</feature>
<dbReference type="InterPro" id="IPR018649">
    <property type="entry name" value="SHOCT"/>
</dbReference>
<reference evidence="4" key="1">
    <citation type="journal article" date="2019" name="Int. J. Syst. Evol. Microbiol.">
        <title>The Global Catalogue of Microorganisms (GCM) 10K type strain sequencing project: providing services to taxonomists for standard genome sequencing and annotation.</title>
        <authorList>
            <consortium name="The Broad Institute Genomics Platform"/>
            <consortium name="The Broad Institute Genome Sequencing Center for Infectious Disease"/>
            <person name="Wu L."/>
            <person name="Ma J."/>
        </authorList>
    </citation>
    <scope>NUCLEOTIDE SEQUENCE [LARGE SCALE GENOMIC DNA]</scope>
    <source>
        <strain evidence="4">JCM 15921</strain>
    </source>
</reference>
<dbReference type="RefSeq" id="WP_344367327.1">
    <property type="nucleotide sequence ID" value="NZ_BAAAQB010000038.1"/>
</dbReference>
<dbReference type="Proteomes" id="UP001500102">
    <property type="component" value="Unassembled WGS sequence"/>
</dbReference>
<feature type="domain" description="SHOCT" evidence="2">
    <location>
        <begin position="83"/>
        <end position="110"/>
    </location>
</feature>
<gene>
    <name evidence="3" type="ORF">GCM10009825_30630</name>
</gene>
<dbReference type="Pfam" id="PF09851">
    <property type="entry name" value="SHOCT"/>
    <property type="match status" value="1"/>
</dbReference>
<dbReference type="EMBL" id="BAAAQB010000038">
    <property type="protein sequence ID" value="GAA2141765.1"/>
    <property type="molecule type" value="Genomic_DNA"/>
</dbReference>
<protein>
    <recommendedName>
        <fullName evidence="2">SHOCT domain-containing protein</fullName>
    </recommendedName>
</protein>
<name>A0ABP5L9K6_9MICC</name>